<dbReference type="GO" id="GO:0004519">
    <property type="term" value="F:endonuclease activity"/>
    <property type="evidence" value="ECO:0007669"/>
    <property type="project" value="UniProtKB-KW"/>
</dbReference>
<evidence type="ECO:0000313" key="3">
    <source>
        <dbReference type="Proteomes" id="UP001202887"/>
    </source>
</evidence>
<accession>A0AAW5EP24</accession>
<dbReference type="Proteomes" id="UP001202887">
    <property type="component" value="Unassembled WGS sequence"/>
</dbReference>
<reference evidence="2" key="1">
    <citation type="journal article" date="2021" name="Polymers (Basel)">
        <title>Highly Stretchable Bacterial Cellulose Produced by Komagataeibacter hansenii SI1.</title>
        <authorList>
            <person name="Cielecka I."/>
            <person name="Ryngajllo M."/>
            <person name="Maniukiewicz W."/>
            <person name="Bielecki S."/>
        </authorList>
    </citation>
    <scope>NUCLEOTIDE SEQUENCE</scope>
    <source>
        <strain evidence="2">SI1</strain>
    </source>
</reference>
<dbReference type="InterPro" id="IPR003615">
    <property type="entry name" value="HNH_nuc"/>
</dbReference>
<name>A0AAW5EP24_NOVHA</name>
<feature type="domain" description="HNH nuclease" evidence="1">
    <location>
        <begin position="186"/>
        <end position="235"/>
    </location>
</feature>
<evidence type="ECO:0000259" key="1">
    <source>
        <dbReference type="Pfam" id="PF13391"/>
    </source>
</evidence>
<keyword evidence="2" id="KW-0255">Endonuclease</keyword>
<keyword evidence="2" id="KW-0540">Nuclease</keyword>
<protein>
    <submittedName>
        <fullName evidence="2">HNH endonuclease</fullName>
    </submittedName>
</protein>
<proteinExistence type="predicted"/>
<reference evidence="2" key="2">
    <citation type="submission" date="2022-03" db="EMBL/GenBank/DDBJ databases">
        <authorList>
            <person name="Ryngajllo M."/>
            <person name="Jacek P."/>
            <person name="Kubiak K."/>
        </authorList>
    </citation>
    <scope>NUCLEOTIDE SEQUENCE</scope>
    <source>
        <strain evidence="2">SI1</strain>
    </source>
</reference>
<dbReference type="RefSeq" id="WP_139312491.1">
    <property type="nucleotide sequence ID" value="NZ_CP044400.1"/>
</dbReference>
<evidence type="ECO:0000313" key="2">
    <source>
        <dbReference type="EMBL" id="MCJ8353523.1"/>
    </source>
</evidence>
<gene>
    <name evidence="2" type="ORF">K1W68_05890</name>
</gene>
<dbReference type="AlphaFoldDB" id="A0AAW5EP24"/>
<dbReference type="EMBL" id="JAIBCX010000011">
    <property type="protein sequence ID" value="MCJ8353523.1"/>
    <property type="molecule type" value="Genomic_DNA"/>
</dbReference>
<sequence>MLHNGWMINIGVPAERCLAIRINERGNQLARVEMRWFTQVFQQLRENERASRHLGGPLSFPESSHLVGMLVKADLVAVVGQNPIQISVTSSFQNKNDEALVNKLKNVLSEGVKFSTPVKKAESQITGWTFNSMGDEVVGYRMLGSNTYERDAEDEVERTKHQAEISRRPGQTEFSERIRRNYGGRCAITGCKTAAALQAAHVRTIDGADLNASENGILLRSDIHALLDAFQITFEAGGAKLKKSRYLTDKTYAFLDGAKIRKPVEGGQLSHQSITDHRKRFEAAECKKQSRK</sequence>
<comment type="caution">
    <text evidence="2">The sequence shown here is derived from an EMBL/GenBank/DDBJ whole genome shotgun (WGS) entry which is preliminary data.</text>
</comment>
<keyword evidence="2" id="KW-0378">Hydrolase</keyword>
<organism evidence="2 3">
    <name type="scientific">Novacetimonas hansenii</name>
    <name type="common">Komagataeibacter hansenii</name>
    <dbReference type="NCBI Taxonomy" id="436"/>
    <lineage>
        <taxon>Bacteria</taxon>
        <taxon>Pseudomonadati</taxon>
        <taxon>Pseudomonadota</taxon>
        <taxon>Alphaproteobacteria</taxon>
        <taxon>Acetobacterales</taxon>
        <taxon>Acetobacteraceae</taxon>
        <taxon>Novacetimonas</taxon>
    </lineage>
</organism>
<dbReference type="Pfam" id="PF13391">
    <property type="entry name" value="HNH_2"/>
    <property type="match status" value="1"/>
</dbReference>